<evidence type="ECO:0000256" key="4">
    <source>
        <dbReference type="SAM" id="SignalP"/>
    </source>
</evidence>
<dbReference type="Gene3D" id="3.60.40.10">
    <property type="entry name" value="PPM-type phosphatase domain"/>
    <property type="match status" value="1"/>
</dbReference>
<dbReference type="SUPFAM" id="SSF55785">
    <property type="entry name" value="PYP-like sensor domain (PAS domain)"/>
    <property type="match status" value="2"/>
</dbReference>
<dbReference type="Pfam" id="PF08448">
    <property type="entry name" value="PAS_4"/>
    <property type="match status" value="1"/>
</dbReference>
<keyword evidence="2" id="KW-0175">Coiled coil</keyword>
<dbReference type="PANTHER" id="PTHR43156:SF2">
    <property type="entry name" value="STAGE II SPORULATION PROTEIN E"/>
    <property type="match status" value="1"/>
</dbReference>
<feature type="chain" id="PRO_5039236321" evidence="4">
    <location>
        <begin position="21"/>
        <end position="873"/>
    </location>
</feature>
<feature type="domain" description="PAS" evidence="5">
    <location>
        <begin position="264"/>
        <end position="334"/>
    </location>
</feature>
<organism evidence="7 8">
    <name type="scientific">Kineococcus aurantiacus</name>
    <dbReference type="NCBI Taxonomy" id="37633"/>
    <lineage>
        <taxon>Bacteria</taxon>
        <taxon>Bacillati</taxon>
        <taxon>Actinomycetota</taxon>
        <taxon>Actinomycetes</taxon>
        <taxon>Kineosporiales</taxon>
        <taxon>Kineosporiaceae</taxon>
        <taxon>Kineococcus</taxon>
    </lineage>
</organism>
<evidence type="ECO:0000256" key="2">
    <source>
        <dbReference type="SAM" id="Coils"/>
    </source>
</evidence>
<dbReference type="InterPro" id="IPR029016">
    <property type="entry name" value="GAF-like_dom_sf"/>
</dbReference>
<keyword evidence="8" id="KW-1185">Reference proteome</keyword>
<dbReference type="EMBL" id="JACCBB010000001">
    <property type="protein sequence ID" value="NYD22727.1"/>
    <property type="molecule type" value="Genomic_DNA"/>
</dbReference>
<dbReference type="InterPro" id="IPR001932">
    <property type="entry name" value="PPM-type_phosphatase-like_dom"/>
</dbReference>
<proteinExistence type="predicted"/>
<dbReference type="InterPro" id="IPR035965">
    <property type="entry name" value="PAS-like_dom_sf"/>
</dbReference>
<dbReference type="SUPFAM" id="SSF81606">
    <property type="entry name" value="PP2C-like"/>
    <property type="match status" value="1"/>
</dbReference>
<dbReference type="InterPro" id="IPR052016">
    <property type="entry name" value="Bact_Sigma-Reg"/>
</dbReference>
<name>A0A7Y9DLD9_9ACTN</name>
<evidence type="ECO:0000256" key="3">
    <source>
        <dbReference type="SAM" id="MobiDB-lite"/>
    </source>
</evidence>
<dbReference type="InterPro" id="IPR000700">
    <property type="entry name" value="PAS-assoc_C"/>
</dbReference>
<evidence type="ECO:0000256" key="1">
    <source>
        <dbReference type="ARBA" id="ARBA00022801"/>
    </source>
</evidence>
<dbReference type="AlphaFoldDB" id="A0A7Y9DLD9"/>
<dbReference type="Pfam" id="PF01590">
    <property type="entry name" value="GAF"/>
    <property type="match status" value="2"/>
</dbReference>
<dbReference type="Pfam" id="PF07228">
    <property type="entry name" value="SpoIIE"/>
    <property type="match status" value="1"/>
</dbReference>
<feature type="domain" description="PAC" evidence="6">
    <location>
        <begin position="218"/>
        <end position="270"/>
    </location>
</feature>
<dbReference type="NCBIfam" id="TIGR00229">
    <property type="entry name" value="sensory_box"/>
    <property type="match status" value="1"/>
</dbReference>
<feature type="signal peptide" evidence="4">
    <location>
        <begin position="1"/>
        <end position="20"/>
    </location>
</feature>
<dbReference type="InterPro" id="IPR003018">
    <property type="entry name" value="GAF"/>
</dbReference>
<sequence>MLQRLAALAARLLAASASQVSLLTDVQTIGAVSGQDRALVGSTGPLVDSLCTVTAAHGAPLIVQDAVRDERVASLPPVASGAVGSYLGVPLQGQDGRVVGALCVFDPVPRVWHDDDVELLSDLAAAAAAELQLSALSLDHETDRLRWQLAVAAGGVGSFDWDLRSGRLNWDAQLLTMFGYDEAEFGRTIEDFDARVHPEDRGRVTLALEQAIAECGPYEAEYRVVLPGGRTRWVKAKGEALAGVDGRARRVLGAAYDTTSEHEQDLRIARVLESMSAAFYSVDRQWRFTYVNAEAERLLQRRREELLGGVLWELYPDAVGSAFEVEYRRAVDTGQPVIFESYYPAPLDGWYEVRAWPDPDGLSVYFLDITARRTAQRQAETERAAAQEALRTAEQALCRAEESQRAAEESQRVAEAAQREARQAQQAAERTAARLALLARVSADLSATLDTEEAVARLAQHLVPTLGDWCLVTLVGEDGTLRDIASWHAREELRPLVHRYCETRLSSIRSSSSFLHQALRTNRLVLVPPGATETIAALLHGEARDLVRRLAPHCALVLPLRARGRTVGLVTLFRDEGSGDFGEEVLLTATEVGDRAGLALDNARLYGQQQHVAEGLQRALLSAPVEPDHLQIVVRYRPAAQAAQVGGDWYDAFLQPDGATVLVIGDVMGHDIEAAAAMSKVRSMLRAIAHYSGGGPAEVLSGLDAAMEGLATGTTATAVVARLEQREDEQERGVTRVRWSNAGHPPPVLLAPDGTVTTLSGPRHDLLLGLDPGSPRTDEEVVLDRGATLLMYTDGLVERRDQDYDEGLLRLCDAVGELAGEDLDGLCDGVLARLLPEHVEDDVALVAVRTHPQDRPRPPEAGPSRVPGSLPRP</sequence>
<comment type="caution">
    <text evidence="7">The sequence shown here is derived from an EMBL/GenBank/DDBJ whole genome shotgun (WGS) entry which is preliminary data.</text>
</comment>
<dbReference type="SMART" id="SM00331">
    <property type="entry name" value="PP2C_SIG"/>
    <property type="match status" value="1"/>
</dbReference>
<dbReference type="RefSeq" id="WP_343077970.1">
    <property type="nucleotide sequence ID" value="NZ_BAAAGN010000009.1"/>
</dbReference>
<feature type="region of interest" description="Disordered" evidence="3">
    <location>
        <begin position="850"/>
        <end position="873"/>
    </location>
</feature>
<dbReference type="InterPro" id="IPR013655">
    <property type="entry name" value="PAS_fold_3"/>
</dbReference>
<feature type="coiled-coil region" evidence="2">
    <location>
        <begin position="376"/>
        <end position="434"/>
    </location>
</feature>
<keyword evidence="4" id="KW-0732">Signal</keyword>
<gene>
    <name evidence="7" type="ORF">BJ968_002267</name>
</gene>
<dbReference type="InterPro" id="IPR013656">
    <property type="entry name" value="PAS_4"/>
</dbReference>
<dbReference type="SUPFAM" id="SSF55781">
    <property type="entry name" value="GAF domain-like"/>
    <property type="match status" value="2"/>
</dbReference>
<evidence type="ECO:0000313" key="8">
    <source>
        <dbReference type="Proteomes" id="UP000521922"/>
    </source>
</evidence>
<dbReference type="InterPro" id="IPR036457">
    <property type="entry name" value="PPM-type-like_dom_sf"/>
</dbReference>
<dbReference type="PROSITE" id="PS50113">
    <property type="entry name" value="PAC"/>
    <property type="match status" value="1"/>
</dbReference>
<evidence type="ECO:0000313" key="7">
    <source>
        <dbReference type="EMBL" id="NYD22727.1"/>
    </source>
</evidence>
<evidence type="ECO:0000259" key="5">
    <source>
        <dbReference type="PROSITE" id="PS50112"/>
    </source>
</evidence>
<dbReference type="PROSITE" id="PS50112">
    <property type="entry name" value="PAS"/>
    <property type="match status" value="1"/>
</dbReference>
<dbReference type="Gene3D" id="2.10.70.100">
    <property type="match status" value="1"/>
</dbReference>
<reference evidence="7 8" key="1">
    <citation type="submission" date="2020-07" db="EMBL/GenBank/DDBJ databases">
        <title>Sequencing the genomes of 1000 actinobacteria strains.</title>
        <authorList>
            <person name="Klenk H.-P."/>
        </authorList>
    </citation>
    <scope>NUCLEOTIDE SEQUENCE [LARGE SCALE GENOMIC DNA]</scope>
    <source>
        <strain evidence="7 8">DSM 7487</strain>
    </source>
</reference>
<dbReference type="Pfam" id="PF08447">
    <property type="entry name" value="PAS_3"/>
    <property type="match status" value="1"/>
</dbReference>
<evidence type="ECO:0000259" key="6">
    <source>
        <dbReference type="PROSITE" id="PS50113"/>
    </source>
</evidence>
<keyword evidence="1" id="KW-0378">Hydrolase</keyword>
<dbReference type="SMART" id="SM00091">
    <property type="entry name" value="PAS"/>
    <property type="match status" value="2"/>
</dbReference>
<dbReference type="CDD" id="cd00130">
    <property type="entry name" value="PAS"/>
    <property type="match status" value="2"/>
</dbReference>
<protein>
    <submittedName>
        <fullName evidence="7">PAS domain S-box-containing protein</fullName>
    </submittedName>
</protein>
<dbReference type="PANTHER" id="PTHR43156">
    <property type="entry name" value="STAGE II SPORULATION PROTEIN E-RELATED"/>
    <property type="match status" value="1"/>
</dbReference>
<dbReference type="Gene3D" id="3.30.450.40">
    <property type="match status" value="2"/>
</dbReference>
<dbReference type="SMART" id="SM00065">
    <property type="entry name" value="GAF"/>
    <property type="match status" value="2"/>
</dbReference>
<dbReference type="InterPro" id="IPR000014">
    <property type="entry name" value="PAS"/>
</dbReference>
<accession>A0A7Y9DLD9</accession>
<dbReference type="Proteomes" id="UP000521922">
    <property type="component" value="Unassembled WGS sequence"/>
</dbReference>
<dbReference type="GO" id="GO:0016791">
    <property type="term" value="F:phosphatase activity"/>
    <property type="evidence" value="ECO:0007669"/>
    <property type="project" value="TreeGrafter"/>
</dbReference>
<dbReference type="Gene3D" id="3.30.450.20">
    <property type="entry name" value="PAS domain"/>
    <property type="match status" value="2"/>
</dbReference>